<feature type="domain" description="G-protein coupled receptors family 1 profile" evidence="10">
    <location>
        <begin position="1"/>
        <end position="219"/>
    </location>
</feature>
<dbReference type="PANTHER" id="PTHR45695">
    <property type="entry name" value="LEUCOKININ RECEPTOR-RELATED"/>
    <property type="match status" value="1"/>
</dbReference>
<evidence type="ECO:0000256" key="2">
    <source>
        <dbReference type="ARBA" id="ARBA00010663"/>
    </source>
</evidence>
<dbReference type="PANTHER" id="PTHR45695:SF15">
    <property type="entry name" value="OPSIN RH2"/>
    <property type="match status" value="1"/>
</dbReference>
<keyword evidence="5" id="KW-0297">G-protein coupled receptor</keyword>
<protein>
    <submittedName>
        <fullName evidence="11">(diamondback moth) hypothetical protein</fullName>
    </submittedName>
</protein>
<dbReference type="GO" id="GO:0005886">
    <property type="term" value="C:plasma membrane"/>
    <property type="evidence" value="ECO:0007669"/>
    <property type="project" value="TreeGrafter"/>
</dbReference>
<keyword evidence="6 9" id="KW-0472">Membrane</keyword>
<dbReference type="SUPFAM" id="SSF81321">
    <property type="entry name" value="Family A G protein-coupled receptor-like"/>
    <property type="match status" value="1"/>
</dbReference>
<evidence type="ECO:0000313" key="12">
    <source>
        <dbReference type="Proteomes" id="UP000653454"/>
    </source>
</evidence>
<evidence type="ECO:0000256" key="1">
    <source>
        <dbReference type="ARBA" id="ARBA00004141"/>
    </source>
</evidence>
<evidence type="ECO:0000259" key="10">
    <source>
        <dbReference type="PROSITE" id="PS50262"/>
    </source>
</evidence>
<comment type="caution">
    <text evidence="11">The sequence shown here is derived from an EMBL/GenBank/DDBJ whole genome shotgun (WGS) entry which is preliminary data.</text>
</comment>
<keyword evidence="4 9" id="KW-1133">Transmembrane helix</keyword>
<dbReference type="InterPro" id="IPR017452">
    <property type="entry name" value="GPCR_Rhodpsn_7TM"/>
</dbReference>
<sequence length="318" mass="35873">MTQLNPNSFVLSNKRSNISTSQATFLPGTFLLAGVLAIMQVSYDRLASAALTAEARVTKAAAPRVVLGSWALAVGLSVPWIFNREYTERQWLDYLEAFCRENSFLKVYWHIVVTILVWVPLGLMIVTYGGILWRLERSARKLKTRGGGQLVGRAKGKAMKIAACVLVVGASCRLPYTVMVYWRNSLEPVVNSVDEGYGKMWFAANCLMYIDCVVNPLIYGFTNERFRRAMDRTPGLVCFRFGSWCCVCNTVKKPPVSQQEKNTEKIFVIEGTPKQDKRISYLIKNMLHIYKDSLEFSVPKTDDTNKPTRITPLKTDGI</sequence>
<evidence type="ECO:0000256" key="5">
    <source>
        <dbReference type="ARBA" id="ARBA00023040"/>
    </source>
</evidence>
<keyword evidence="12" id="KW-1185">Reference proteome</keyword>
<feature type="transmembrane region" description="Helical" evidence="9">
    <location>
        <begin position="20"/>
        <end position="41"/>
    </location>
</feature>
<dbReference type="PRINTS" id="PR00237">
    <property type="entry name" value="GPCRRHODOPSN"/>
</dbReference>
<dbReference type="Pfam" id="PF00001">
    <property type="entry name" value="7tm_1"/>
    <property type="match status" value="1"/>
</dbReference>
<keyword evidence="7" id="KW-0675">Receptor</keyword>
<comment type="subcellular location">
    <subcellularLocation>
        <location evidence="1">Membrane</location>
        <topology evidence="1">Multi-pass membrane protein</topology>
    </subcellularLocation>
</comment>
<evidence type="ECO:0000256" key="9">
    <source>
        <dbReference type="SAM" id="Phobius"/>
    </source>
</evidence>
<gene>
    <name evidence="11" type="ORF">PLXY2_LOCUS16866</name>
</gene>
<dbReference type="EMBL" id="CAJHNJ030000694">
    <property type="protein sequence ID" value="CAG9138613.1"/>
    <property type="molecule type" value="Genomic_DNA"/>
</dbReference>
<dbReference type="AlphaFoldDB" id="A0A8S4GBP7"/>
<dbReference type="GO" id="GO:0004930">
    <property type="term" value="F:G protein-coupled receptor activity"/>
    <property type="evidence" value="ECO:0007669"/>
    <property type="project" value="UniProtKB-KW"/>
</dbReference>
<feature type="transmembrane region" description="Helical" evidence="9">
    <location>
        <begin position="161"/>
        <end position="182"/>
    </location>
</feature>
<dbReference type="Gene3D" id="1.20.1070.10">
    <property type="entry name" value="Rhodopsin 7-helix transmembrane proteins"/>
    <property type="match status" value="1"/>
</dbReference>
<organism evidence="11 12">
    <name type="scientific">Plutella xylostella</name>
    <name type="common">Diamondback moth</name>
    <name type="synonym">Plutella maculipennis</name>
    <dbReference type="NCBI Taxonomy" id="51655"/>
    <lineage>
        <taxon>Eukaryota</taxon>
        <taxon>Metazoa</taxon>
        <taxon>Ecdysozoa</taxon>
        <taxon>Arthropoda</taxon>
        <taxon>Hexapoda</taxon>
        <taxon>Insecta</taxon>
        <taxon>Pterygota</taxon>
        <taxon>Neoptera</taxon>
        <taxon>Endopterygota</taxon>
        <taxon>Lepidoptera</taxon>
        <taxon>Glossata</taxon>
        <taxon>Ditrysia</taxon>
        <taxon>Yponomeutoidea</taxon>
        <taxon>Plutellidae</taxon>
        <taxon>Plutella</taxon>
    </lineage>
</organism>
<dbReference type="Proteomes" id="UP000653454">
    <property type="component" value="Unassembled WGS sequence"/>
</dbReference>
<keyword evidence="8" id="KW-0807">Transducer</keyword>
<accession>A0A8S4GBP7</accession>
<evidence type="ECO:0000256" key="3">
    <source>
        <dbReference type="ARBA" id="ARBA00022692"/>
    </source>
</evidence>
<keyword evidence="3 9" id="KW-0812">Transmembrane</keyword>
<feature type="transmembrane region" description="Helical" evidence="9">
    <location>
        <begin position="107"/>
        <end position="133"/>
    </location>
</feature>
<evidence type="ECO:0000256" key="6">
    <source>
        <dbReference type="ARBA" id="ARBA00023136"/>
    </source>
</evidence>
<reference evidence="11" key="1">
    <citation type="submission" date="2020-11" db="EMBL/GenBank/DDBJ databases">
        <authorList>
            <person name="Whiteford S."/>
        </authorList>
    </citation>
    <scope>NUCLEOTIDE SEQUENCE</scope>
</reference>
<feature type="transmembrane region" description="Helical" evidence="9">
    <location>
        <begin position="202"/>
        <end position="222"/>
    </location>
</feature>
<proteinExistence type="inferred from homology"/>
<comment type="similarity">
    <text evidence="2">Belongs to the G-protein coupled receptor 1 family.</text>
</comment>
<evidence type="ECO:0000313" key="11">
    <source>
        <dbReference type="EMBL" id="CAG9138613.1"/>
    </source>
</evidence>
<evidence type="ECO:0000256" key="8">
    <source>
        <dbReference type="ARBA" id="ARBA00023224"/>
    </source>
</evidence>
<dbReference type="PROSITE" id="PS50262">
    <property type="entry name" value="G_PROTEIN_RECEP_F1_2"/>
    <property type="match status" value="1"/>
</dbReference>
<dbReference type="InterPro" id="IPR000276">
    <property type="entry name" value="GPCR_Rhodpsn"/>
</dbReference>
<name>A0A8S4GBP7_PLUXY</name>
<evidence type="ECO:0000256" key="4">
    <source>
        <dbReference type="ARBA" id="ARBA00022989"/>
    </source>
</evidence>
<feature type="transmembrane region" description="Helical" evidence="9">
    <location>
        <begin position="61"/>
        <end position="82"/>
    </location>
</feature>
<evidence type="ECO:0000256" key="7">
    <source>
        <dbReference type="ARBA" id="ARBA00023170"/>
    </source>
</evidence>